<evidence type="ECO:0000256" key="1">
    <source>
        <dbReference type="SAM" id="MobiDB-lite"/>
    </source>
</evidence>
<protein>
    <submittedName>
        <fullName evidence="2">Uncharacterized protein</fullName>
    </submittedName>
</protein>
<reference evidence="2" key="1">
    <citation type="journal article" date="2023" name="Mol. Biol. Evol.">
        <title>Third-Generation Sequencing Reveals the Adaptive Role of the Epigenome in Three Deep-Sea Polychaetes.</title>
        <authorList>
            <person name="Perez M."/>
            <person name="Aroh O."/>
            <person name="Sun Y."/>
            <person name="Lan Y."/>
            <person name="Juniper S.K."/>
            <person name="Young C.R."/>
            <person name="Angers B."/>
            <person name="Qian P.Y."/>
        </authorList>
    </citation>
    <scope>NUCLEOTIDE SEQUENCE</scope>
    <source>
        <strain evidence="2">P08H-3</strain>
    </source>
</reference>
<organism evidence="2 3">
    <name type="scientific">Paralvinella palmiformis</name>
    <dbReference type="NCBI Taxonomy" id="53620"/>
    <lineage>
        <taxon>Eukaryota</taxon>
        <taxon>Metazoa</taxon>
        <taxon>Spiralia</taxon>
        <taxon>Lophotrochozoa</taxon>
        <taxon>Annelida</taxon>
        <taxon>Polychaeta</taxon>
        <taxon>Sedentaria</taxon>
        <taxon>Canalipalpata</taxon>
        <taxon>Terebellida</taxon>
        <taxon>Terebelliformia</taxon>
        <taxon>Alvinellidae</taxon>
        <taxon>Paralvinella</taxon>
    </lineage>
</organism>
<name>A0AAD9NFZ5_9ANNE</name>
<keyword evidence="3" id="KW-1185">Reference proteome</keyword>
<dbReference type="EMBL" id="JAODUP010000031">
    <property type="protein sequence ID" value="KAK2167198.1"/>
    <property type="molecule type" value="Genomic_DNA"/>
</dbReference>
<evidence type="ECO:0000313" key="3">
    <source>
        <dbReference type="Proteomes" id="UP001208570"/>
    </source>
</evidence>
<evidence type="ECO:0000313" key="2">
    <source>
        <dbReference type="EMBL" id="KAK2167198.1"/>
    </source>
</evidence>
<proteinExistence type="predicted"/>
<feature type="region of interest" description="Disordered" evidence="1">
    <location>
        <begin position="151"/>
        <end position="175"/>
    </location>
</feature>
<gene>
    <name evidence="2" type="ORF">LSH36_31g03022</name>
</gene>
<comment type="caution">
    <text evidence="2">The sequence shown here is derived from an EMBL/GenBank/DDBJ whole genome shotgun (WGS) entry which is preliminary data.</text>
</comment>
<sequence length="175" mass="20277">MLMRDYDPIAFGCQETLYLEELEKGICERMGLITVNYDKFRVTPVESPDVIQKLKISAKNLPRLGEGDVVRLKPYMLSGKVWNKAIVTKRLDDRSYEICSEDGNIYRRNRADLRKSNELSPFEDNTRQLEQAKPHSAKTVCQETMKDKTENMNDKIPKPQSIQADHLRITNRSGR</sequence>
<dbReference type="AlphaFoldDB" id="A0AAD9NFZ5"/>
<accession>A0AAD9NFZ5</accession>
<dbReference type="Proteomes" id="UP001208570">
    <property type="component" value="Unassembled WGS sequence"/>
</dbReference>